<dbReference type="SUPFAM" id="SSF143880">
    <property type="entry name" value="NE0471 N-terminal domain-like"/>
    <property type="match status" value="1"/>
</dbReference>
<protein>
    <recommendedName>
        <fullName evidence="2">DUF2442 domain-containing protein</fullName>
    </recommendedName>
</protein>
<dbReference type="EMBL" id="BART01013371">
    <property type="protein sequence ID" value="GAG76463.1"/>
    <property type="molecule type" value="Genomic_DNA"/>
</dbReference>
<dbReference type="Pfam" id="PF10387">
    <property type="entry name" value="DUF2442"/>
    <property type="match status" value="1"/>
</dbReference>
<dbReference type="AlphaFoldDB" id="X1AWB1"/>
<sequence length="80" mass="9243">MVKVISVLPKDNYQLFVKLSNGKEGYFDISPYLEKGIFQELKDKNYFTQVKLVFGGIAWPHSQDFSGDTIEYEMQESQIA</sequence>
<organism evidence="1">
    <name type="scientific">marine sediment metagenome</name>
    <dbReference type="NCBI Taxonomy" id="412755"/>
    <lineage>
        <taxon>unclassified sequences</taxon>
        <taxon>metagenomes</taxon>
        <taxon>ecological metagenomes</taxon>
    </lineage>
</organism>
<dbReference type="Gene3D" id="3.30.2020.10">
    <property type="entry name" value="NE0471-like N-terminal domain"/>
    <property type="match status" value="1"/>
</dbReference>
<comment type="caution">
    <text evidence="1">The sequence shown here is derived from an EMBL/GenBank/DDBJ whole genome shotgun (WGS) entry which is preliminary data.</text>
</comment>
<dbReference type="InterPro" id="IPR018841">
    <property type="entry name" value="DUF2442"/>
</dbReference>
<gene>
    <name evidence="1" type="ORF">S01H4_27376</name>
</gene>
<evidence type="ECO:0000313" key="1">
    <source>
        <dbReference type="EMBL" id="GAG76463.1"/>
    </source>
</evidence>
<name>X1AWB1_9ZZZZ</name>
<evidence type="ECO:0008006" key="2">
    <source>
        <dbReference type="Google" id="ProtNLM"/>
    </source>
</evidence>
<proteinExistence type="predicted"/>
<accession>X1AWB1</accession>
<reference evidence="1" key="1">
    <citation type="journal article" date="2014" name="Front. Microbiol.">
        <title>High frequency of phylogenetically diverse reductive dehalogenase-homologous genes in deep subseafloor sedimentary metagenomes.</title>
        <authorList>
            <person name="Kawai M."/>
            <person name="Futagami T."/>
            <person name="Toyoda A."/>
            <person name="Takaki Y."/>
            <person name="Nishi S."/>
            <person name="Hori S."/>
            <person name="Arai W."/>
            <person name="Tsubouchi T."/>
            <person name="Morono Y."/>
            <person name="Uchiyama I."/>
            <person name="Ito T."/>
            <person name="Fujiyama A."/>
            <person name="Inagaki F."/>
            <person name="Takami H."/>
        </authorList>
    </citation>
    <scope>NUCLEOTIDE SEQUENCE</scope>
    <source>
        <strain evidence="1">Expedition CK06-06</strain>
    </source>
</reference>
<dbReference type="InterPro" id="IPR036782">
    <property type="entry name" value="NE0471-like_N"/>
</dbReference>